<evidence type="ECO:0000313" key="3">
    <source>
        <dbReference type="Proteomes" id="UP000254258"/>
    </source>
</evidence>
<evidence type="ECO:0000313" key="2">
    <source>
        <dbReference type="EMBL" id="RDS84469.1"/>
    </source>
</evidence>
<proteinExistence type="predicted"/>
<protein>
    <submittedName>
        <fullName evidence="2">Uncharacterized protein</fullName>
    </submittedName>
</protein>
<dbReference type="RefSeq" id="WP_147293167.1">
    <property type="nucleotide sequence ID" value="NZ_QRBE01000001.1"/>
</dbReference>
<keyword evidence="3" id="KW-1185">Reference proteome</keyword>
<name>A0A370X7R1_9GAMM</name>
<gene>
    <name evidence="2" type="ORF">DWU98_00365</name>
</gene>
<feature type="signal peptide" evidence="1">
    <location>
        <begin position="1"/>
        <end position="24"/>
    </location>
</feature>
<comment type="caution">
    <text evidence="2">The sequence shown here is derived from an EMBL/GenBank/DDBJ whole genome shotgun (WGS) entry which is preliminary data.</text>
</comment>
<reference evidence="2 3" key="1">
    <citation type="submission" date="2018-07" db="EMBL/GenBank/DDBJ databases">
        <title>Dyella monticola sp. nov. and Dyella psychrodurans sp. nov. isolated from monsoon evergreen broad-leaved forest soil of Dinghu Mountain, China.</title>
        <authorList>
            <person name="Gao Z."/>
            <person name="Qiu L."/>
        </authorList>
    </citation>
    <scope>NUCLEOTIDE SEQUENCE [LARGE SCALE GENOMIC DNA]</scope>
    <source>
        <strain evidence="2 3">4G-K06</strain>
    </source>
</reference>
<organism evidence="2 3">
    <name type="scientific">Dyella monticola</name>
    <dbReference type="NCBI Taxonomy" id="1927958"/>
    <lineage>
        <taxon>Bacteria</taxon>
        <taxon>Pseudomonadati</taxon>
        <taxon>Pseudomonadota</taxon>
        <taxon>Gammaproteobacteria</taxon>
        <taxon>Lysobacterales</taxon>
        <taxon>Rhodanobacteraceae</taxon>
        <taxon>Dyella</taxon>
    </lineage>
</organism>
<keyword evidence="1" id="KW-0732">Signal</keyword>
<dbReference type="EMBL" id="QRBE01000001">
    <property type="protein sequence ID" value="RDS84469.1"/>
    <property type="molecule type" value="Genomic_DNA"/>
</dbReference>
<evidence type="ECO:0000256" key="1">
    <source>
        <dbReference type="SAM" id="SignalP"/>
    </source>
</evidence>
<sequence length="215" mass="23057">MKRNWSYLVLSALALSSAARIACAQEPTKPVQMQDSNDIPTDVVCHSKAAMRKVMDSGGSPRLITELIRADDCLLVSDEAIKDASTPTDNGKGPAKVTVQTSQGVTQLWGYHVLSMAPMAPQAHYQPNPPVPVCRTKASMVKWMAADVWKVGDEGKKPNQAVLDALIKGGKCRYLPEEAIETIGDATDSGYGPAPVTIRTNHGILGEWSFPVGGE</sequence>
<feature type="chain" id="PRO_5017058781" evidence="1">
    <location>
        <begin position="25"/>
        <end position="215"/>
    </location>
</feature>
<dbReference type="AlphaFoldDB" id="A0A370X7R1"/>
<accession>A0A370X7R1</accession>
<dbReference type="Proteomes" id="UP000254258">
    <property type="component" value="Unassembled WGS sequence"/>
</dbReference>